<protein>
    <submittedName>
        <fullName evidence="4">L10-interacting MYB domain-containing protein-like</fullName>
    </submittedName>
</protein>
<dbReference type="RefSeq" id="XP_039114242.1">
    <property type="nucleotide sequence ID" value="XM_039258308.1"/>
</dbReference>
<reference evidence="4" key="1">
    <citation type="submission" date="2025-08" db="UniProtKB">
        <authorList>
            <consortium name="RefSeq"/>
        </authorList>
    </citation>
    <scope>IDENTIFICATION</scope>
</reference>
<evidence type="ECO:0000259" key="2">
    <source>
        <dbReference type="Pfam" id="PF12776"/>
    </source>
</evidence>
<evidence type="ECO:0000313" key="3">
    <source>
        <dbReference type="Proteomes" id="UP001515500"/>
    </source>
</evidence>
<dbReference type="Proteomes" id="UP001515500">
    <property type="component" value="Chromosome 19"/>
</dbReference>
<organism evidence="3 4">
    <name type="scientific">Dioscorea cayennensis subsp. rotundata</name>
    <name type="common">White Guinea yam</name>
    <name type="synonym">Dioscorea rotundata</name>
    <dbReference type="NCBI Taxonomy" id="55577"/>
    <lineage>
        <taxon>Eukaryota</taxon>
        <taxon>Viridiplantae</taxon>
        <taxon>Streptophyta</taxon>
        <taxon>Embryophyta</taxon>
        <taxon>Tracheophyta</taxon>
        <taxon>Spermatophyta</taxon>
        <taxon>Magnoliopsida</taxon>
        <taxon>Liliopsida</taxon>
        <taxon>Dioscoreales</taxon>
        <taxon>Dioscoreaceae</taxon>
        <taxon>Dioscorea</taxon>
    </lineage>
</organism>
<evidence type="ECO:0000313" key="4">
    <source>
        <dbReference type="RefSeq" id="XP_039114242.1"/>
    </source>
</evidence>
<feature type="region of interest" description="Disordered" evidence="1">
    <location>
        <begin position="205"/>
        <end position="229"/>
    </location>
</feature>
<evidence type="ECO:0000256" key="1">
    <source>
        <dbReference type="SAM" id="MobiDB-lite"/>
    </source>
</evidence>
<gene>
    <name evidence="4" type="primary">LOC120249704</name>
</gene>
<name>A0AB40AH23_DIOCR</name>
<proteinExistence type="predicted"/>
<sequence>MLTTEERRERRRRKGKPFNFEIGEIQTKIMDTITAAGPLRSRLFWTTEMDKVFLSLLVEHAPNRDKEGSTFKREVWLDMLVRFNEKTDMNIDTDQLKNRLRFYRHEYRTVMFLRSLPEFGWDEKKQLVVADEACWSKSITKHRAAKFYKQKPVTCFRELEIIFGPSKDNGNRSCSGQDTDALEEDTIEGMDGFEATEVSNLNVVSKDENNDPSEPSTTPNTTNLLTAQPPQQSNIINHRKRHRSYSGVTLTSNRHQDISERKVESVPASLGTDPFKCLDKCISELNMMEGLDDDLYVKTLIILRDEYNRCVFLRTNGHRRLAWLRVATRVADV</sequence>
<feature type="domain" description="Myb/SANT-like" evidence="2">
    <location>
        <begin position="45"/>
        <end position="137"/>
    </location>
</feature>
<dbReference type="PANTHER" id="PTHR46929">
    <property type="entry name" value="EXPRESSED PROTEIN"/>
    <property type="match status" value="1"/>
</dbReference>
<accession>A0AB40AH23</accession>
<feature type="compositionally biased region" description="Low complexity" evidence="1">
    <location>
        <begin position="212"/>
        <end position="229"/>
    </location>
</feature>
<dbReference type="InterPro" id="IPR024752">
    <property type="entry name" value="Myb/SANT-like_dom"/>
</dbReference>
<dbReference type="Pfam" id="PF12776">
    <property type="entry name" value="Myb_DNA-bind_3"/>
    <property type="match status" value="1"/>
</dbReference>
<dbReference type="AlphaFoldDB" id="A0AB40AH23"/>
<dbReference type="PANTHER" id="PTHR46929:SF3">
    <property type="entry name" value="MYB_SANT-LIKE DOMAIN-CONTAINING PROTEIN"/>
    <property type="match status" value="1"/>
</dbReference>
<dbReference type="GeneID" id="120249704"/>
<keyword evidence="3" id="KW-1185">Reference proteome</keyword>